<dbReference type="NCBIfam" id="NF002378">
    <property type="entry name" value="PRK01372.1"/>
    <property type="match status" value="1"/>
</dbReference>
<evidence type="ECO:0000256" key="1">
    <source>
        <dbReference type="ARBA" id="ARBA00001936"/>
    </source>
</evidence>
<feature type="domain" description="ATP-grasp" evidence="16">
    <location>
        <begin position="99"/>
        <end position="184"/>
    </location>
</feature>
<dbReference type="PANTHER" id="PTHR23132">
    <property type="entry name" value="D-ALANINE--D-ALANINE LIGASE"/>
    <property type="match status" value="1"/>
</dbReference>
<evidence type="ECO:0000256" key="7">
    <source>
        <dbReference type="ARBA" id="ARBA00022723"/>
    </source>
</evidence>
<dbReference type="Pfam" id="PF01820">
    <property type="entry name" value="Dala_Dala_lig_N"/>
    <property type="match status" value="2"/>
</dbReference>
<dbReference type="AlphaFoldDB" id="W7Y9Q4"/>
<evidence type="ECO:0000256" key="11">
    <source>
        <dbReference type="ARBA" id="ARBA00022960"/>
    </source>
</evidence>
<comment type="cofactor">
    <cofactor evidence="1">
        <name>Mn(2+)</name>
        <dbReference type="ChEBI" id="CHEBI:29035"/>
    </cofactor>
</comment>
<evidence type="ECO:0000256" key="15">
    <source>
        <dbReference type="PROSITE-ProRule" id="PRU00409"/>
    </source>
</evidence>
<dbReference type="InterPro" id="IPR011761">
    <property type="entry name" value="ATP-grasp"/>
</dbReference>
<dbReference type="GO" id="GO:0046872">
    <property type="term" value="F:metal ion binding"/>
    <property type="evidence" value="ECO:0007669"/>
    <property type="project" value="UniProtKB-KW"/>
</dbReference>
<evidence type="ECO:0000256" key="4">
    <source>
        <dbReference type="ARBA" id="ARBA00010871"/>
    </source>
</evidence>
<dbReference type="GO" id="GO:0008716">
    <property type="term" value="F:D-alanine-D-alanine ligase activity"/>
    <property type="evidence" value="ECO:0007669"/>
    <property type="project" value="InterPro"/>
</dbReference>
<dbReference type="GO" id="GO:0009252">
    <property type="term" value="P:peptidoglycan biosynthetic process"/>
    <property type="evidence" value="ECO:0007669"/>
    <property type="project" value="UniProtKB-KW"/>
</dbReference>
<dbReference type="STRING" id="1236976.JCM16418_1793"/>
<dbReference type="PANTHER" id="PTHR23132:SF23">
    <property type="entry name" value="D-ALANINE--D-ALANINE LIGASE B"/>
    <property type="match status" value="1"/>
</dbReference>
<dbReference type="InterPro" id="IPR000291">
    <property type="entry name" value="D-Ala_lig_Van_CS"/>
</dbReference>
<keyword evidence="14" id="KW-0961">Cell wall biogenesis/degradation</keyword>
<dbReference type="SUPFAM" id="SSF52440">
    <property type="entry name" value="PreATP-grasp domain"/>
    <property type="match status" value="1"/>
</dbReference>
<dbReference type="InterPro" id="IPR011127">
    <property type="entry name" value="Dala_Dala_lig_N"/>
</dbReference>
<evidence type="ECO:0000256" key="5">
    <source>
        <dbReference type="ARBA" id="ARBA00022490"/>
    </source>
</evidence>
<dbReference type="GO" id="GO:0005737">
    <property type="term" value="C:cytoplasm"/>
    <property type="evidence" value="ECO:0007669"/>
    <property type="project" value="UniProtKB-SubCell"/>
</dbReference>
<keyword evidence="5" id="KW-0963">Cytoplasm</keyword>
<dbReference type="eggNOG" id="COG1181">
    <property type="taxonomic scope" value="Bacteria"/>
</dbReference>
<dbReference type="Proteomes" id="UP000019364">
    <property type="component" value="Unassembled WGS sequence"/>
</dbReference>
<protein>
    <submittedName>
        <fullName evidence="17">D-alanine-D-alanine ligase</fullName>
    </submittedName>
</protein>
<comment type="subcellular location">
    <subcellularLocation>
        <location evidence="3">Cytoplasm</location>
    </subcellularLocation>
</comment>
<evidence type="ECO:0000256" key="9">
    <source>
        <dbReference type="ARBA" id="ARBA00022840"/>
    </source>
</evidence>
<evidence type="ECO:0000256" key="8">
    <source>
        <dbReference type="ARBA" id="ARBA00022741"/>
    </source>
</evidence>
<keyword evidence="7" id="KW-0479">Metal-binding</keyword>
<dbReference type="InterPro" id="IPR011095">
    <property type="entry name" value="Dala_Dala_lig_C"/>
</dbReference>
<evidence type="ECO:0000313" key="18">
    <source>
        <dbReference type="Proteomes" id="UP000019364"/>
    </source>
</evidence>
<dbReference type="FunFam" id="3.40.50.20:FF:000031">
    <property type="entry name" value="D-alanine--D-alanine ligase"/>
    <property type="match status" value="1"/>
</dbReference>
<name>W7Y9Q4_9BACL</name>
<evidence type="ECO:0000256" key="6">
    <source>
        <dbReference type="ARBA" id="ARBA00022598"/>
    </source>
</evidence>
<keyword evidence="11" id="KW-0133">Cell shape</keyword>
<evidence type="ECO:0000259" key="16">
    <source>
        <dbReference type="PROSITE" id="PS50975"/>
    </source>
</evidence>
<reference evidence="17 18" key="1">
    <citation type="journal article" date="2014" name="Genome Announc.">
        <title>Draft Genome Sequence of Paenibacillus pini JCM 16418T, Isolated from the Rhizosphere of Pine Tree.</title>
        <authorList>
            <person name="Yuki M."/>
            <person name="Oshima K."/>
            <person name="Suda W."/>
            <person name="Oshida Y."/>
            <person name="Kitamura K."/>
            <person name="Iida Y."/>
            <person name="Hattori M."/>
            <person name="Ohkuma M."/>
        </authorList>
    </citation>
    <scope>NUCLEOTIDE SEQUENCE [LARGE SCALE GENOMIC DNA]</scope>
    <source>
        <strain evidence="17 18">JCM 16418</strain>
    </source>
</reference>
<keyword evidence="18" id="KW-1185">Reference proteome</keyword>
<evidence type="ECO:0000256" key="13">
    <source>
        <dbReference type="ARBA" id="ARBA00023211"/>
    </source>
</evidence>
<evidence type="ECO:0000256" key="12">
    <source>
        <dbReference type="ARBA" id="ARBA00022984"/>
    </source>
</evidence>
<keyword evidence="12" id="KW-0573">Peptidoglycan synthesis</keyword>
<evidence type="ECO:0000313" key="17">
    <source>
        <dbReference type="EMBL" id="GAF07765.1"/>
    </source>
</evidence>
<sequence>MKVGVIMGGLSSERDVSLMTGQEMVTHLDHSKYEVVSIDIRNRENWISEVRGLDVALLALHGQYGEDGTVQGTLEALGIPYTGSGVLSSSICMNKDMSKRLLRSEGIPTPRWQILSNMNEVCLPDIMTLGLPLVVKPNCGGSSIGVAIVRKEEEIMPAIRSAFELEEEVIIESYIAGQEISCSILNGRLLPVIAINPAADFFDYTSKYVSGRVMIK</sequence>
<comment type="similarity">
    <text evidence="4">Belongs to the D-alanine--D-alanine ligase family.</text>
</comment>
<evidence type="ECO:0000256" key="14">
    <source>
        <dbReference type="ARBA" id="ARBA00023316"/>
    </source>
</evidence>
<dbReference type="EMBL" id="BAVZ01000004">
    <property type="protein sequence ID" value="GAF07765.1"/>
    <property type="molecule type" value="Genomic_DNA"/>
</dbReference>
<dbReference type="InterPro" id="IPR013815">
    <property type="entry name" value="ATP_grasp_subdomain_1"/>
</dbReference>
<dbReference type="PROSITE" id="PS00843">
    <property type="entry name" value="DALA_DALA_LIGASE_1"/>
    <property type="match status" value="1"/>
</dbReference>
<dbReference type="Pfam" id="PF07478">
    <property type="entry name" value="Dala_Dala_lig_C"/>
    <property type="match status" value="1"/>
</dbReference>
<keyword evidence="10" id="KW-0460">Magnesium</keyword>
<evidence type="ECO:0000256" key="2">
    <source>
        <dbReference type="ARBA" id="ARBA00001946"/>
    </source>
</evidence>
<dbReference type="GO" id="GO:0071555">
    <property type="term" value="P:cell wall organization"/>
    <property type="evidence" value="ECO:0007669"/>
    <property type="project" value="UniProtKB-KW"/>
</dbReference>
<dbReference type="Gene3D" id="3.30.470.20">
    <property type="entry name" value="ATP-grasp fold, B domain"/>
    <property type="match status" value="1"/>
</dbReference>
<keyword evidence="9 15" id="KW-0067">ATP-binding</keyword>
<dbReference type="SUPFAM" id="SSF56059">
    <property type="entry name" value="Glutathione synthetase ATP-binding domain-like"/>
    <property type="match status" value="1"/>
</dbReference>
<proteinExistence type="inferred from homology"/>
<keyword evidence="8 15" id="KW-0547">Nucleotide-binding</keyword>
<dbReference type="PROSITE" id="PS50975">
    <property type="entry name" value="ATP_GRASP"/>
    <property type="match status" value="1"/>
</dbReference>
<keyword evidence="6 17" id="KW-0436">Ligase</keyword>
<dbReference type="Gene3D" id="3.40.50.20">
    <property type="match status" value="1"/>
</dbReference>
<keyword evidence="13" id="KW-0464">Manganese</keyword>
<comment type="caution">
    <text evidence="17">The sequence shown here is derived from an EMBL/GenBank/DDBJ whole genome shotgun (WGS) entry which is preliminary data.</text>
</comment>
<gene>
    <name evidence="17" type="ORF">JCM16418_1793</name>
</gene>
<evidence type="ECO:0000256" key="3">
    <source>
        <dbReference type="ARBA" id="ARBA00004496"/>
    </source>
</evidence>
<accession>W7Y9Q4</accession>
<comment type="cofactor">
    <cofactor evidence="2">
        <name>Mg(2+)</name>
        <dbReference type="ChEBI" id="CHEBI:18420"/>
    </cofactor>
</comment>
<dbReference type="InterPro" id="IPR016185">
    <property type="entry name" value="PreATP-grasp_dom_sf"/>
</dbReference>
<dbReference type="GO" id="GO:0008360">
    <property type="term" value="P:regulation of cell shape"/>
    <property type="evidence" value="ECO:0007669"/>
    <property type="project" value="UniProtKB-KW"/>
</dbReference>
<dbReference type="Gene3D" id="3.30.1490.20">
    <property type="entry name" value="ATP-grasp fold, A domain"/>
    <property type="match status" value="1"/>
</dbReference>
<evidence type="ECO:0000256" key="10">
    <source>
        <dbReference type="ARBA" id="ARBA00022842"/>
    </source>
</evidence>
<organism evidence="17 18">
    <name type="scientific">Paenibacillus pini JCM 16418</name>
    <dbReference type="NCBI Taxonomy" id="1236976"/>
    <lineage>
        <taxon>Bacteria</taxon>
        <taxon>Bacillati</taxon>
        <taxon>Bacillota</taxon>
        <taxon>Bacilli</taxon>
        <taxon>Bacillales</taxon>
        <taxon>Paenibacillaceae</taxon>
        <taxon>Paenibacillus</taxon>
    </lineage>
</organism>
<dbReference type="GO" id="GO:0005524">
    <property type="term" value="F:ATP binding"/>
    <property type="evidence" value="ECO:0007669"/>
    <property type="project" value="UniProtKB-UniRule"/>
</dbReference>